<accession>A0A2S5EGY1</accession>
<keyword evidence="1" id="KW-1133">Transmembrane helix</keyword>
<evidence type="ECO:0000256" key="1">
    <source>
        <dbReference type="SAM" id="Phobius"/>
    </source>
</evidence>
<comment type="caution">
    <text evidence="2">The sequence shown here is derived from an EMBL/GenBank/DDBJ whole genome shotgun (WGS) entry which is preliminary data.</text>
</comment>
<proteinExistence type="predicted"/>
<evidence type="ECO:0000313" key="2">
    <source>
        <dbReference type="EMBL" id="POZ92396.1"/>
    </source>
</evidence>
<keyword evidence="1" id="KW-0472">Membrane</keyword>
<evidence type="ECO:0000313" key="3">
    <source>
        <dbReference type="Proteomes" id="UP000236950"/>
    </source>
</evidence>
<keyword evidence="3" id="KW-1185">Reference proteome</keyword>
<dbReference type="AlphaFoldDB" id="A0A2S5EGY1"/>
<organism evidence="2 3">
    <name type="scientific">Petrotoga halophila DSM 16923</name>
    <dbReference type="NCBI Taxonomy" id="1122953"/>
    <lineage>
        <taxon>Bacteria</taxon>
        <taxon>Thermotogati</taxon>
        <taxon>Thermotogota</taxon>
        <taxon>Thermotogae</taxon>
        <taxon>Petrotogales</taxon>
        <taxon>Petrotogaceae</taxon>
        <taxon>Petrotoga</taxon>
    </lineage>
</organism>
<feature type="transmembrane region" description="Helical" evidence="1">
    <location>
        <begin position="119"/>
        <end position="136"/>
    </location>
</feature>
<dbReference type="EMBL" id="JALY01000156">
    <property type="protein sequence ID" value="POZ92396.1"/>
    <property type="molecule type" value="Genomic_DNA"/>
</dbReference>
<feature type="transmembrane region" description="Helical" evidence="1">
    <location>
        <begin position="12"/>
        <end position="38"/>
    </location>
</feature>
<name>A0A2S5EGY1_9BACT</name>
<sequence>MRKAAVHLLDIALIFIMNAFILSLPLTISIISSLIIYLGIYSFRTYDTETMKSYTESLIKTTVGTLVSFIAILIIYFFLSKYFNRYFFLTNLLYTIALLPIIHKIEYNIYEKHMPVKNYFFNMLMFFAFEIMLNNLKHKGDGNNG</sequence>
<gene>
    <name evidence="2" type="ORF">AA81_07475</name>
</gene>
<dbReference type="Proteomes" id="UP000236950">
    <property type="component" value="Unassembled WGS sequence"/>
</dbReference>
<protein>
    <submittedName>
        <fullName evidence="2">Uncharacterized protein</fullName>
    </submittedName>
</protein>
<keyword evidence="1" id="KW-0812">Transmembrane</keyword>
<feature type="transmembrane region" description="Helical" evidence="1">
    <location>
        <begin position="58"/>
        <end position="79"/>
    </location>
</feature>
<reference evidence="2 3" key="1">
    <citation type="submission" date="2014-01" db="EMBL/GenBank/DDBJ databases">
        <title>Comparative genomics of Petrotoga.</title>
        <authorList>
            <person name="Chow K."/>
            <person name="Charchuk R."/>
            <person name="Nesbo C.L."/>
        </authorList>
    </citation>
    <scope>NUCLEOTIDE SEQUENCE [LARGE SCALE GENOMIC DNA]</scope>
    <source>
        <strain evidence="2 3">DSM 16923</strain>
    </source>
</reference>
<feature type="transmembrane region" description="Helical" evidence="1">
    <location>
        <begin position="86"/>
        <end position="107"/>
    </location>
</feature>
<dbReference type="RefSeq" id="WP_245863523.1">
    <property type="nucleotide sequence ID" value="NZ_JALY01000156.1"/>
</dbReference>